<dbReference type="InterPro" id="IPR036388">
    <property type="entry name" value="WH-like_DNA-bd_sf"/>
</dbReference>
<name>A0ABU4W1M7_9HYPH</name>
<evidence type="ECO:0000256" key="2">
    <source>
        <dbReference type="ARBA" id="ARBA00023125"/>
    </source>
</evidence>
<dbReference type="InterPro" id="IPR002577">
    <property type="entry name" value="HTH_HxlR"/>
</dbReference>
<dbReference type="InterPro" id="IPR036390">
    <property type="entry name" value="WH_DNA-bd_sf"/>
</dbReference>
<dbReference type="Pfam" id="PF01638">
    <property type="entry name" value="HxlR"/>
    <property type="match status" value="1"/>
</dbReference>
<dbReference type="PROSITE" id="PS51118">
    <property type="entry name" value="HTH_HXLR"/>
    <property type="match status" value="1"/>
</dbReference>
<dbReference type="PANTHER" id="PTHR33204">
    <property type="entry name" value="TRANSCRIPTIONAL REGULATOR, MARR FAMILY"/>
    <property type="match status" value="1"/>
</dbReference>
<dbReference type="Proteomes" id="UP001277561">
    <property type="component" value="Unassembled WGS sequence"/>
</dbReference>
<keyword evidence="3" id="KW-0804">Transcription</keyword>
<feature type="domain" description="HTH hxlR-type" evidence="4">
    <location>
        <begin position="1"/>
        <end position="56"/>
    </location>
</feature>
<dbReference type="RefSeq" id="WP_249741007.1">
    <property type="nucleotide sequence ID" value="NZ_CP192766.1"/>
</dbReference>
<dbReference type="EMBL" id="JAVRAD010000011">
    <property type="protein sequence ID" value="MDX8331670.1"/>
    <property type="molecule type" value="Genomic_DNA"/>
</dbReference>
<gene>
    <name evidence="5" type="ORF">RMS29_20855</name>
</gene>
<dbReference type="Gene3D" id="1.10.10.10">
    <property type="entry name" value="Winged helix-like DNA-binding domain superfamily/Winged helix DNA-binding domain"/>
    <property type="match status" value="1"/>
</dbReference>
<keyword evidence="6" id="KW-1185">Reference proteome</keyword>
<evidence type="ECO:0000313" key="6">
    <source>
        <dbReference type="Proteomes" id="UP001277561"/>
    </source>
</evidence>
<sequence length="56" mass="6164">MGVDAIAQHMLTEQLPDLERNGIVIRNAYVEIPPRVEFALSQAGIDLMPTLRESSG</sequence>
<reference evidence="5" key="1">
    <citation type="journal article" date="2023" name="Phytobiomes J">
        <title>Deciphering the key players within the bacterial microbiota associated with aerial crown gall tumors on rhododendron: Insights into the gallobiome.</title>
        <authorList>
            <person name="Kuzmanovic N."/>
            <person name="Nesme J."/>
            <person name="Wolf J."/>
            <person name="Neumann-Schaal M."/>
            <person name="Petersen J."/>
            <person name="Fernandez-Gnecco G."/>
            <person name="Sproeer C."/>
            <person name="Bunk B."/>
            <person name="Overmann J."/>
            <person name="Sorensen S.J."/>
            <person name="Idczak E."/>
            <person name="Smalla K."/>
        </authorList>
    </citation>
    <scope>NUCLEOTIDE SEQUENCE [LARGE SCALE GENOMIC DNA]</scope>
    <source>
        <strain evidence="5">Rho-14.1</strain>
    </source>
</reference>
<evidence type="ECO:0000256" key="3">
    <source>
        <dbReference type="ARBA" id="ARBA00023163"/>
    </source>
</evidence>
<keyword evidence="1" id="KW-0805">Transcription regulation</keyword>
<proteinExistence type="predicted"/>
<comment type="caution">
    <text evidence="5">The sequence shown here is derived from an EMBL/GenBank/DDBJ whole genome shotgun (WGS) entry which is preliminary data.</text>
</comment>
<protein>
    <submittedName>
        <fullName evidence="5">Winged helix-turn-helix transcriptional regulator</fullName>
    </submittedName>
</protein>
<accession>A0ABU4W1M7</accession>
<evidence type="ECO:0000313" key="5">
    <source>
        <dbReference type="EMBL" id="MDX8331670.1"/>
    </source>
</evidence>
<dbReference type="SUPFAM" id="SSF46785">
    <property type="entry name" value="Winged helix' DNA-binding domain"/>
    <property type="match status" value="1"/>
</dbReference>
<evidence type="ECO:0000259" key="4">
    <source>
        <dbReference type="PROSITE" id="PS51118"/>
    </source>
</evidence>
<evidence type="ECO:0000256" key="1">
    <source>
        <dbReference type="ARBA" id="ARBA00023015"/>
    </source>
</evidence>
<keyword evidence="2" id="KW-0238">DNA-binding</keyword>
<organism evidence="5 6">
    <name type="scientific">Agrobacterium rosae</name>
    <dbReference type="NCBI Taxonomy" id="1972867"/>
    <lineage>
        <taxon>Bacteria</taxon>
        <taxon>Pseudomonadati</taxon>
        <taxon>Pseudomonadota</taxon>
        <taxon>Alphaproteobacteria</taxon>
        <taxon>Hyphomicrobiales</taxon>
        <taxon>Rhizobiaceae</taxon>
        <taxon>Rhizobium/Agrobacterium group</taxon>
        <taxon>Agrobacterium</taxon>
    </lineage>
</organism>